<proteinExistence type="inferred from homology"/>
<dbReference type="CDD" id="cd06171">
    <property type="entry name" value="Sigma70_r4"/>
    <property type="match status" value="1"/>
</dbReference>
<gene>
    <name evidence="7" type="ORF">CUU66_04320</name>
</gene>
<dbReference type="AlphaFoldDB" id="A0A2N5M9K5"/>
<feature type="domain" description="RNA polymerase sigma factor 70 region 4 type 2" evidence="6">
    <location>
        <begin position="126"/>
        <end position="171"/>
    </location>
</feature>
<dbReference type="Pfam" id="PF08281">
    <property type="entry name" value="Sigma70_r4_2"/>
    <property type="match status" value="1"/>
</dbReference>
<dbReference type="SUPFAM" id="SSF88659">
    <property type="entry name" value="Sigma3 and sigma4 domains of RNA polymerase sigma factors"/>
    <property type="match status" value="1"/>
</dbReference>
<organism evidence="7 8">
    <name type="scientific">Peribacillus deserti</name>
    <dbReference type="NCBI Taxonomy" id="673318"/>
    <lineage>
        <taxon>Bacteria</taxon>
        <taxon>Bacillati</taxon>
        <taxon>Bacillota</taxon>
        <taxon>Bacilli</taxon>
        <taxon>Bacillales</taxon>
        <taxon>Bacillaceae</taxon>
        <taxon>Peribacillus</taxon>
    </lineage>
</organism>
<dbReference type="InterPro" id="IPR039425">
    <property type="entry name" value="RNA_pol_sigma-70-like"/>
</dbReference>
<evidence type="ECO:0000313" key="7">
    <source>
        <dbReference type="EMBL" id="PLT31036.1"/>
    </source>
</evidence>
<dbReference type="InterPro" id="IPR013325">
    <property type="entry name" value="RNA_pol_sigma_r2"/>
</dbReference>
<dbReference type="Proteomes" id="UP000234748">
    <property type="component" value="Unassembled WGS sequence"/>
</dbReference>
<sequence length="185" mass="21804">MLSARKKEKVTALETNEIDLDWIMKEYGQSILWLAYSYVKDKSIAEDITQEVFISCYNHLADFRGEASLKTWLYRITGNRCKDVMKSWSFKSKKITQSLFDDHHSLEQTPEEAVLKRIEDRELSLKVLALPIKYREVIYLHYFEDYKIEEISSLLGIKSNTIKTRLHRGRVLIKDMYERGGRSGK</sequence>
<dbReference type="InterPro" id="IPR013249">
    <property type="entry name" value="RNA_pol_sigma70_r4_t2"/>
</dbReference>
<keyword evidence="8" id="KW-1185">Reference proteome</keyword>
<keyword evidence="2" id="KW-0805">Transcription regulation</keyword>
<comment type="caution">
    <text evidence="7">The sequence shown here is derived from an EMBL/GenBank/DDBJ whole genome shotgun (WGS) entry which is preliminary data.</text>
</comment>
<dbReference type="InterPro" id="IPR007627">
    <property type="entry name" value="RNA_pol_sigma70_r2"/>
</dbReference>
<evidence type="ECO:0008006" key="9">
    <source>
        <dbReference type="Google" id="ProtNLM"/>
    </source>
</evidence>
<dbReference type="Pfam" id="PF04542">
    <property type="entry name" value="Sigma70_r2"/>
    <property type="match status" value="1"/>
</dbReference>
<evidence type="ECO:0000256" key="1">
    <source>
        <dbReference type="ARBA" id="ARBA00010641"/>
    </source>
</evidence>
<dbReference type="PANTHER" id="PTHR43133:SF60">
    <property type="entry name" value="RNA POLYMERASE SIGMA FACTOR SIGV"/>
    <property type="match status" value="1"/>
</dbReference>
<accession>A0A2N5M9K5</accession>
<dbReference type="GO" id="GO:0016987">
    <property type="term" value="F:sigma factor activity"/>
    <property type="evidence" value="ECO:0007669"/>
    <property type="project" value="UniProtKB-KW"/>
</dbReference>
<dbReference type="GO" id="GO:0003677">
    <property type="term" value="F:DNA binding"/>
    <property type="evidence" value="ECO:0007669"/>
    <property type="project" value="InterPro"/>
</dbReference>
<dbReference type="SUPFAM" id="SSF88946">
    <property type="entry name" value="Sigma2 domain of RNA polymerase sigma factors"/>
    <property type="match status" value="1"/>
</dbReference>
<dbReference type="GO" id="GO:0006352">
    <property type="term" value="P:DNA-templated transcription initiation"/>
    <property type="evidence" value="ECO:0007669"/>
    <property type="project" value="InterPro"/>
</dbReference>
<keyword evidence="3" id="KW-0731">Sigma factor</keyword>
<reference evidence="7 8" key="1">
    <citation type="submission" date="2017-11" db="EMBL/GenBank/DDBJ databases">
        <title>Comparitive Functional Genomics of Dry Heat Resistant strains isolated from the Viking Spacecraft.</title>
        <authorList>
            <person name="Seuylemezian A."/>
            <person name="Cooper K."/>
            <person name="Vaishampayan P."/>
        </authorList>
    </citation>
    <scope>NUCLEOTIDE SEQUENCE [LARGE SCALE GENOMIC DNA]</scope>
    <source>
        <strain evidence="7 8">V1-29</strain>
    </source>
</reference>
<dbReference type="Gene3D" id="1.10.10.10">
    <property type="entry name" value="Winged helix-like DNA-binding domain superfamily/Winged helix DNA-binding domain"/>
    <property type="match status" value="1"/>
</dbReference>
<feature type="domain" description="RNA polymerase sigma-70 region 2" evidence="5">
    <location>
        <begin position="24"/>
        <end position="85"/>
    </location>
</feature>
<dbReference type="NCBIfam" id="NF006930">
    <property type="entry name" value="PRK09415.1"/>
    <property type="match status" value="1"/>
</dbReference>
<dbReference type="Gene3D" id="1.10.1740.10">
    <property type="match status" value="1"/>
</dbReference>
<evidence type="ECO:0000256" key="2">
    <source>
        <dbReference type="ARBA" id="ARBA00023015"/>
    </source>
</evidence>
<name>A0A2N5M9K5_9BACI</name>
<dbReference type="NCBIfam" id="TIGR02937">
    <property type="entry name" value="sigma70-ECF"/>
    <property type="match status" value="1"/>
</dbReference>
<dbReference type="PANTHER" id="PTHR43133">
    <property type="entry name" value="RNA POLYMERASE ECF-TYPE SIGMA FACTO"/>
    <property type="match status" value="1"/>
</dbReference>
<dbReference type="InterPro" id="IPR014284">
    <property type="entry name" value="RNA_pol_sigma-70_dom"/>
</dbReference>
<evidence type="ECO:0000259" key="6">
    <source>
        <dbReference type="Pfam" id="PF08281"/>
    </source>
</evidence>
<evidence type="ECO:0000259" key="5">
    <source>
        <dbReference type="Pfam" id="PF04542"/>
    </source>
</evidence>
<evidence type="ECO:0000256" key="3">
    <source>
        <dbReference type="ARBA" id="ARBA00023082"/>
    </source>
</evidence>
<protein>
    <recommendedName>
        <fullName evidence="9">RNA polymerase factor sigma C</fullName>
    </recommendedName>
</protein>
<keyword evidence="4" id="KW-0804">Transcription</keyword>
<dbReference type="RefSeq" id="WP_101640448.1">
    <property type="nucleotide sequence ID" value="NZ_PGUY01000013.1"/>
</dbReference>
<comment type="similarity">
    <text evidence="1">Belongs to the sigma-70 factor family. ECF subfamily.</text>
</comment>
<dbReference type="InterPro" id="IPR013324">
    <property type="entry name" value="RNA_pol_sigma_r3/r4-like"/>
</dbReference>
<evidence type="ECO:0000256" key="4">
    <source>
        <dbReference type="ARBA" id="ARBA00023163"/>
    </source>
</evidence>
<evidence type="ECO:0000313" key="8">
    <source>
        <dbReference type="Proteomes" id="UP000234748"/>
    </source>
</evidence>
<dbReference type="EMBL" id="PGUY01000013">
    <property type="protein sequence ID" value="PLT31036.1"/>
    <property type="molecule type" value="Genomic_DNA"/>
</dbReference>
<dbReference type="OrthoDB" id="9794508at2"/>
<dbReference type="InterPro" id="IPR036388">
    <property type="entry name" value="WH-like_DNA-bd_sf"/>
</dbReference>